<dbReference type="KEGG" id="blac:94350620"/>
<evidence type="ECO:0000313" key="3">
    <source>
        <dbReference type="Proteomes" id="UP000294530"/>
    </source>
</evidence>
<sequence length="163" mass="18424">MKADRLENPNTMLHSKRLQSTRRGYSASETVTCASPNATHVRSRPRGTQATSVATSRQEADWALAQQEVRPEMQANYAKDRVAEADDQGFVPISKLHFGAFGDVRTMTLETVNFLIRVLEDRKQELLVENRNVRVKASYDVSNDEIDNLKEVEVALDAKEENM</sequence>
<feature type="coiled-coil region" evidence="1">
    <location>
        <begin position="116"/>
        <end position="162"/>
    </location>
</feature>
<dbReference type="OrthoDB" id="164705at2759"/>
<protein>
    <submittedName>
        <fullName evidence="2">Uncharacterized protein</fullName>
    </submittedName>
</protein>
<dbReference type="GeneID" id="94350620"/>
<proteinExistence type="predicted"/>
<accession>A0A976FJJ2</accession>
<organism evidence="2 3">
    <name type="scientific">Bremia lactucae</name>
    <name type="common">Lettuce downy mildew</name>
    <dbReference type="NCBI Taxonomy" id="4779"/>
    <lineage>
        <taxon>Eukaryota</taxon>
        <taxon>Sar</taxon>
        <taxon>Stramenopiles</taxon>
        <taxon>Oomycota</taxon>
        <taxon>Peronosporomycetes</taxon>
        <taxon>Peronosporales</taxon>
        <taxon>Peronosporaceae</taxon>
        <taxon>Bremia</taxon>
    </lineage>
</organism>
<reference evidence="2 3" key="1">
    <citation type="journal article" date="2021" name="Genome Biol.">
        <title>AFLAP: assembly-free linkage analysis pipeline using k-mers from genome sequencing data.</title>
        <authorList>
            <person name="Fletcher K."/>
            <person name="Zhang L."/>
            <person name="Gil J."/>
            <person name="Han R."/>
            <person name="Cavanaugh K."/>
            <person name="Michelmore R."/>
        </authorList>
    </citation>
    <scope>NUCLEOTIDE SEQUENCE [LARGE SCALE GENOMIC DNA]</scope>
    <source>
        <strain evidence="2 3">SF5</strain>
    </source>
</reference>
<dbReference type="Proteomes" id="UP000294530">
    <property type="component" value="Unassembled WGS sequence"/>
</dbReference>
<evidence type="ECO:0000256" key="1">
    <source>
        <dbReference type="SAM" id="Coils"/>
    </source>
</evidence>
<evidence type="ECO:0000313" key="2">
    <source>
        <dbReference type="EMBL" id="TDH67689.1"/>
    </source>
</evidence>
<dbReference type="AlphaFoldDB" id="A0A976FJJ2"/>
<comment type="caution">
    <text evidence="2">The sequence shown here is derived from an EMBL/GenBank/DDBJ whole genome shotgun (WGS) entry which is preliminary data.</text>
</comment>
<name>A0A976FJJ2_BRELC</name>
<keyword evidence="3" id="KW-1185">Reference proteome</keyword>
<dbReference type="RefSeq" id="XP_067817188.1">
    <property type="nucleotide sequence ID" value="XM_067964949.1"/>
</dbReference>
<gene>
    <name evidence="2" type="ORF">CCR75_006884</name>
</gene>
<keyword evidence="1" id="KW-0175">Coiled coil</keyword>
<dbReference type="EMBL" id="SHOA02000003">
    <property type="protein sequence ID" value="TDH67689.1"/>
    <property type="molecule type" value="Genomic_DNA"/>
</dbReference>